<gene>
    <name evidence="2" type="ORF">HJG52_08955</name>
</gene>
<evidence type="ECO:0000313" key="2">
    <source>
        <dbReference type="EMBL" id="NNM46136.1"/>
    </source>
</evidence>
<proteinExistence type="predicted"/>
<dbReference type="Pfam" id="PF00583">
    <property type="entry name" value="Acetyltransf_1"/>
    <property type="match status" value="1"/>
</dbReference>
<name>A0A849H8S3_9MICO</name>
<dbReference type="InterPro" id="IPR000182">
    <property type="entry name" value="GNAT_dom"/>
</dbReference>
<dbReference type="InterPro" id="IPR016181">
    <property type="entry name" value="Acyl_CoA_acyltransferase"/>
</dbReference>
<organism evidence="2 3">
    <name type="scientific">Knoellia koreensis</name>
    <dbReference type="NCBI Taxonomy" id="2730921"/>
    <lineage>
        <taxon>Bacteria</taxon>
        <taxon>Bacillati</taxon>
        <taxon>Actinomycetota</taxon>
        <taxon>Actinomycetes</taxon>
        <taxon>Micrococcales</taxon>
        <taxon>Intrasporangiaceae</taxon>
        <taxon>Knoellia</taxon>
    </lineage>
</organism>
<reference evidence="2 3" key="1">
    <citation type="submission" date="2020-04" db="EMBL/GenBank/DDBJ databases">
        <title>Knoellia sp. isolate from air conditioner.</title>
        <authorList>
            <person name="Chea S."/>
            <person name="Kim D.-U."/>
        </authorList>
    </citation>
    <scope>NUCLEOTIDE SEQUENCE [LARGE SCALE GENOMIC DNA]</scope>
    <source>
        <strain evidence="2 3">DB2414S</strain>
    </source>
</reference>
<keyword evidence="2" id="KW-0808">Transferase</keyword>
<dbReference type="GO" id="GO:0016747">
    <property type="term" value="F:acyltransferase activity, transferring groups other than amino-acyl groups"/>
    <property type="evidence" value="ECO:0007669"/>
    <property type="project" value="InterPro"/>
</dbReference>
<evidence type="ECO:0000259" key="1">
    <source>
        <dbReference type="PROSITE" id="PS51186"/>
    </source>
</evidence>
<dbReference type="EMBL" id="JABEPQ010000002">
    <property type="protein sequence ID" value="NNM46136.1"/>
    <property type="molecule type" value="Genomic_DNA"/>
</dbReference>
<dbReference type="PROSITE" id="PS51186">
    <property type="entry name" value="GNAT"/>
    <property type="match status" value="1"/>
</dbReference>
<feature type="domain" description="N-acetyltransferase" evidence="1">
    <location>
        <begin position="4"/>
        <end position="200"/>
    </location>
</feature>
<sequence length="200" mass="21586">MSELTIRPAGPGRWDDVVDLFGTRGAPSWCWCQFFLTTGEGYFQNTDTNREALRSQLASRAKERSRGLVAYAGDEPVGWVQLGPRTAYPRITTNRGRAALAEATGDDLADRDVWSVTCFVVRVGRRRKGVARALLAAAVDFAREQGASVLEGHPVDVAARSGGKAPGSDLYHGVASTFADAGFTEVGRTGPTRPVMRKTL</sequence>
<dbReference type="RefSeq" id="WP_171243279.1">
    <property type="nucleotide sequence ID" value="NZ_JABEPQ010000002.1"/>
</dbReference>
<comment type="caution">
    <text evidence="2">The sequence shown here is derived from an EMBL/GenBank/DDBJ whole genome shotgun (WGS) entry which is preliminary data.</text>
</comment>
<protein>
    <submittedName>
        <fullName evidence="2">GNAT family N-acetyltransferase</fullName>
    </submittedName>
</protein>
<dbReference type="Gene3D" id="3.40.630.30">
    <property type="match status" value="1"/>
</dbReference>
<dbReference type="AlphaFoldDB" id="A0A849H8S3"/>
<keyword evidence="3" id="KW-1185">Reference proteome</keyword>
<dbReference type="Proteomes" id="UP000588586">
    <property type="component" value="Unassembled WGS sequence"/>
</dbReference>
<evidence type="ECO:0000313" key="3">
    <source>
        <dbReference type="Proteomes" id="UP000588586"/>
    </source>
</evidence>
<accession>A0A849H8S3</accession>
<dbReference type="SUPFAM" id="SSF55729">
    <property type="entry name" value="Acyl-CoA N-acyltransferases (Nat)"/>
    <property type="match status" value="1"/>
</dbReference>